<dbReference type="AlphaFoldDB" id="A0A9J5YEV2"/>
<sequence length="95" mass="10725">MKSFGKNDVGIPDHQKFMGYSTQKWAKWGVYLLRGSVDLENGPFWQLGRTGSIDKIAKNPWTIAHENWQNKGCSCSGNRLTLKMGYFGRQGQLAS</sequence>
<reference evidence="1 2" key="1">
    <citation type="submission" date="2020-09" db="EMBL/GenBank/DDBJ databases">
        <title>De no assembly of potato wild relative species, Solanum commersonii.</title>
        <authorList>
            <person name="Cho K."/>
        </authorList>
    </citation>
    <scope>NUCLEOTIDE SEQUENCE [LARGE SCALE GENOMIC DNA]</scope>
    <source>
        <strain evidence="1">LZ3.2</strain>
        <tissue evidence="1">Leaf</tissue>
    </source>
</reference>
<proteinExistence type="predicted"/>
<dbReference type="Proteomes" id="UP000824120">
    <property type="component" value="Chromosome 7"/>
</dbReference>
<dbReference type="EMBL" id="JACXVP010000007">
    <property type="protein sequence ID" value="KAG5598144.1"/>
    <property type="molecule type" value="Genomic_DNA"/>
</dbReference>
<keyword evidence="2" id="KW-1185">Reference proteome</keyword>
<comment type="caution">
    <text evidence="1">The sequence shown here is derived from an EMBL/GenBank/DDBJ whole genome shotgun (WGS) entry which is preliminary data.</text>
</comment>
<name>A0A9J5YEV2_SOLCO</name>
<gene>
    <name evidence="1" type="ORF">H5410_039376</name>
</gene>
<evidence type="ECO:0000313" key="2">
    <source>
        <dbReference type="Proteomes" id="UP000824120"/>
    </source>
</evidence>
<protein>
    <submittedName>
        <fullName evidence="1">Uncharacterized protein</fullName>
    </submittedName>
</protein>
<evidence type="ECO:0000313" key="1">
    <source>
        <dbReference type="EMBL" id="KAG5598144.1"/>
    </source>
</evidence>
<accession>A0A9J5YEV2</accession>
<organism evidence="1 2">
    <name type="scientific">Solanum commersonii</name>
    <name type="common">Commerson's wild potato</name>
    <name type="synonym">Commerson's nightshade</name>
    <dbReference type="NCBI Taxonomy" id="4109"/>
    <lineage>
        <taxon>Eukaryota</taxon>
        <taxon>Viridiplantae</taxon>
        <taxon>Streptophyta</taxon>
        <taxon>Embryophyta</taxon>
        <taxon>Tracheophyta</taxon>
        <taxon>Spermatophyta</taxon>
        <taxon>Magnoliopsida</taxon>
        <taxon>eudicotyledons</taxon>
        <taxon>Gunneridae</taxon>
        <taxon>Pentapetalae</taxon>
        <taxon>asterids</taxon>
        <taxon>lamiids</taxon>
        <taxon>Solanales</taxon>
        <taxon>Solanaceae</taxon>
        <taxon>Solanoideae</taxon>
        <taxon>Solaneae</taxon>
        <taxon>Solanum</taxon>
    </lineage>
</organism>